<gene>
    <name evidence="1" type="ORF">L6164_002915</name>
</gene>
<comment type="caution">
    <text evidence="1">The sequence shown here is derived from an EMBL/GenBank/DDBJ whole genome shotgun (WGS) entry which is preliminary data.</text>
</comment>
<organism evidence="1 2">
    <name type="scientific">Bauhinia variegata</name>
    <name type="common">Purple orchid tree</name>
    <name type="synonym">Phanera variegata</name>
    <dbReference type="NCBI Taxonomy" id="167791"/>
    <lineage>
        <taxon>Eukaryota</taxon>
        <taxon>Viridiplantae</taxon>
        <taxon>Streptophyta</taxon>
        <taxon>Embryophyta</taxon>
        <taxon>Tracheophyta</taxon>
        <taxon>Spermatophyta</taxon>
        <taxon>Magnoliopsida</taxon>
        <taxon>eudicotyledons</taxon>
        <taxon>Gunneridae</taxon>
        <taxon>Pentapetalae</taxon>
        <taxon>rosids</taxon>
        <taxon>fabids</taxon>
        <taxon>Fabales</taxon>
        <taxon>Fabaceae</taxon>
        <taxon>Cercidoideae</taxon>
        <taxon>Cercideae</taxon>
        <taxon>Bauhiniinae</taxon>
        <taxon>Bauhinia</taxon>
    </lineage>
</organism>
<keyword evidence="2" id="KW-1185">Reference proteome</keyword>
<protein>
    <submittedName>
        <fullName evidence="1">Uncharacterized protein</fullName>
    </submittedName>
</protein>
<dbReference type="EMBL" id="CM039427">
    <property type="protein sequence ID" value="KAI4354014.1"/>
    <property type="molecule type" value="Genomic_DNA"/>
</dbReference>
<accession>A0ACB9PYV0</accession>
<evidence type="ECO:0000313" key="1">
    <source>
        <dbReference type="EMBL" id="KAI4354014.1"/>
    </source>
</evidence>
<reference evidence="1 2" key="1">
    <citation type="journal article" date="2022" name="DNA Res.">
        <title>Chromosomal-level genome assembly of the orchid tree Bauhinia variegata (Leguminosae; Cercidoideae) supports the allotetraploid origin hypothesis of Bauhinia.</title>
        <authorList>
            <person name="Zhong Y."/>
            <person name="Chen Y."/>
            <person name="Zheng D."/>
            <person name="Pang J."/>
            <person name="Liu Y."/>
            <person name="Luo S."/>
            <person name="Meng S."/>
            <person name="Qian L."/>
            <person name="Wei D."/>
            <person name="Dai S."/>
            <person name="Zhou R."/>
        </authorList>
    </citation>
    <scope>NUCLEOTIDE SEQUENCE [LARGE SCALE GENOMIC DNA]</scope>
    <source>
        <strain evidence="1">BV-YZ2020</strain>
    </source>
</reference>
<dbReference type="Proteomes" id="UP000828941">
    <property type="component" value="Chromosome 2"/>
</dbReference>
<sequence>MARELEIETEYSIFDKKMEIPQRAYYQRDWKSFKRFFQDDKRALIEPFDLGGNTAIKKVARNLQRLREYLEMLSPRDRWHALRKKNFHGSTILHIHNLNVEIADEVLKYEKELPQPPDNEIDKQQLEEKELPLLEIRNMHGETPIYRAAFFGNLKLLKYLAKQVTDMKMHFHRKKDKMSILHAAVIGQHLDVALWLLNLDNTLAFEKDDNGCTCLQLLSTMPSVFHSGTQFERITEKFIYYFLPKYNYDDDDGDDSTKVLVPTRDIETGEDNRKQHISVLSRINSTIWKQLAKGWSGIEHIQKTKKKSRLAKLLADFLVRKDDSWKNSFDYKENAVIISPAILSSNVSTFLKNTQCTKKTTRSHRDYTPLLLAAASGIDEIVEKILELYPEAIKHVSEDGLNILHVAVMYRQKKIYGIVKDGPSRLPTRLSATGNSLLHQVGSMEFYRGRRKAGIAYRLQEELRWFKRVQEIVPTFFLVHCNNENLTAQDLFNIEHNDMFNEARDWIKKTAESCSTVAILVATVVFAAAYNLPGGNDRKGLPVFIGSPVFLFFTITDVVALVSSMASVMMFLSILTSSLEIEDFYQTLPRNLSLGFGFLFFSLMTSMLAFTSTILLSIKLDKSKWTSTLIYIAVFFPVAMFGLLQYPLGMAVKDLLKVIWKHVKKVLQCRSFKRSKSSKLSRRQKYRDIKD</sequence>
<proteinExistence type="predicted"/>
<name>A0ACB9PYV0_BAUVA</name>
<evidence type="ECO:0000313" key="2">
    <source>
        <dbReference type="Proteomes" id="UP000828941"/>
    </source>
</evidence>